<sequence>MGQSNWESTIKKSYYVKVSQDTTIQIQGTPSFHELMGDMYLKKGWNSIGWPFQTEGDARIMLQSLIDSQKLVKAFDETGSTVIKIGAQWQFGFDSFIPGKGYMIKTTESCLLSPVF</sequence>
<dbReference type="EMBL" id="ATBP01000934">
    <property type="protein sequence ID" value="ETR68487.1"/>
    <property type="molecule type" value="Genomic_DNA"/>
</dbReference>
<dbReference type="Proteomes" id="UP000189670">
    <property type="component" value="Unassembled WGS sequence"/>
</dbReference>
<proteinExistence type="predicted"/>
<name>A0A1V1P0U8_9BACT</name>
<organism evidence="1 2">
    <name type="scientific">Candidatus Magnetoglobus multicellularis str. Araruama</name>
    <dbReference type="NCBI Taxonomy" id="890399"/>
    <lineage>
        <taxon>Bacteria</taxon>
        <taxon>Pseudomonadati</taxon>
        <taxon>Thermodesulfobacteriota</taxon>
        <taxon>Desulfobacteria</taxon>
        <taxon>Desulfobacterales</taxon>
        <taxon>Desulfobacteraceae</taxon>
        <taxon>Candidatus Magnetoglobus</taxon>
    </lineage>
</organism>
<reference evidence="2" key="1">
    <citation type="submission" date="2012-11" db="EMBL/GenBank/DDBJ databases">
        <authorList>
            <person name="Lucero-Rivera Y.E."/>
            <person name="Tovar-Ramirez D."/>
        </authorList>
    </citation>
    <scope>NUCLEOTIDE SEQUENCE [LARGE SCALE GENOMIC DNA]</scope>
    <source>
        <strain evidence="2">Araruama</strain>
    </source>
</reference>
<accession>A0A1V1P0U8</accession>
<protein>
    <submittedName>
        <fullName evidence="1">Uncharacterized protein</fullName>
    </submittedName>
</protein>
<evidence type="ECO:0000313" key="1">
    <source>
        <dbReference type="EMBL" id="ETR68487.1"/>
    </source>
</evidence>
<gene>
    <name evidence="1" type="ORF">OMM_10480</name>
</gene>
<dbReference type="AlphaFoldDB" id="A0A1V1P0U8"/>
<evidence type="ECO:0000313" key="2">
    <source>
        <dbReference type="Proteomes" id="UP000189670"/>
    </source>
</evidence>
<comment type="caution">
    <text evidence="1">The sequence shown here is derived from an EMBL/GenBank/DDBJ whole genome shotgun (WGS) entry which is preliminary data.</text>
</comment>